<evidence type="ECO:0000313" key="7">
    <source>
        <dbReference type="EMBL" id="EOT83749.1"/>
    </source>
</evidence>
<evidence type="ECO:0000256" key="4">
    <source>
        <dbReference type="ARBA" id="ARBA00022840"/>
    </source>
</evidence>
<dbReference type="GO" id="GO:0003677">
    <property type="term" value="F:DNA binding"/>
    <property type="evidence" value="ECO:0007669"/>
    <property type="project" value="InterPro"/>
</dbReference>
<dbReference type="PANTHER" id="PTHR11070:SF17">
    <property type="entry name" value="DNA HELICASE IV"/>
    <property type="match status" value="1"/>
</dbReference>
<dbReference type="Gene3D" id="1.10.10.160">
    <property type="match status" value="1"/>
</dbReference>
<evidence type="ECO:0000313" key="8">
    <source>
        <dbReference type="Proteomes" id="UP000015961"/>
    </source>
</evidence>
<keyword evidence="4 5" id="KW-0067">ATP-binding</keyword>
<name>S0L660_9ENTE</name>
<feature type="binding site" evidence="5">
    <location>
        <begin position="226"/>
        <end position="233"/>
    </location>
    <ligand>
        <name>ATP</name>
        <dbReference type="ChEBI" id="CHEBI:30616"/>
    </ligand>
</feature>
<feature type="domain" description="UvrD-like helicase ATP-binding" evidence="6">
    <location>
        <begin position="205"/>
        <end position="592"/>
    </location>
</feature>
<evidence type="ECO:0000256" key="3">
    <source>
        <dbReference type="ARBA" id="ARBA00022806"/>
    </source>
</evidence>
<reference evidence="7 8" key="1">
    <citation type="submission" date="2013-03" db="EMBL/GenBank/DDBJ databases">
        <title>The Genome Sequence of Enterococcus sulfureus ATCC_49903 (PacBio/Illumina hybrid assembly).</title>
        <authorList>
            <consortium name="The Broad Institute Genomics Platform"/>
            <consortium name="The Broad Institute Genome Sequencing Center for Infectious Disease"/>
            <person name="Earl A."/>
            <person name="Russ C."/>
            <person name="Gilmore M."/>
            <person name="Surin D."/>
            <person name="Walker B."/>
            <person name="Young S."/>
            <person name="Zeng Q."/>
            <person name="Gargeya S."/>
            <person name="Fitzgerald M."/>
            <person name="Haas B."/>
            <person name="Abouelleil A."/>
            <person name="Allen A.W."/>
            <person name="Alvarado L."/>
            <person name="Arachchi H.M."/>
            <person name="Berlin A.M."/>
            <person name="Chapman S.B."/>
            <person name="Gainer-Dewar J."/>
            <person name="Goldberg J."/>
            <person name="Griggs A."/>
            <person name="Gujja S."/>
            <person name="Hansen M."/>
            <person name="Howarth C."/>
            <person name="Imamovic A."/>
            <person name="Ireland A."/>
            <person name="Larimer J."/>
            <person name="McCowan C."/>
            <person name="Murphy C."/>
            <person name="Pearson M."/>
            <person name="Poon T.W."/>
            <person name="Priest M."/>
            <person name="Roberts A."/>
            <person name="Saif S."/>
            <person name="Shea T."/>
            <person name="Sisk P."/>
            <person name="Sykes S."/>
            <person name="Wortman J."/>
            <person name="Nusbaum C."/>
            <person name="Birren B."/>
        </authorList>
    </citation>
    <scope>NUCLEOTIDE SEQUENCE [LARGE SCALE GENOMIC DNA]</scope>
    <source>
        <strain evidence="7 8">ATCC 49903</strain>
    </source>
</reference>
<dbReference type="SUPFAM" id="SSF52540">
    <property type="entry name" value="P-loop containing nucleoside triphosphate hydrolases"/>
    <property type="match status" value="1"/>
</dbReference>
<keyword evidence="1 5" id="KW-0547">Nucleotide-binding</keyword>
<dbReference type="EMBL" id="ASWO01000005">
    <property type="protein sequence ID" value="EOT83749.1"/>
    <property type="molecule type" value="Genomic_DNA"/>
</dbReference>
<dbReference type="GO" id="GO:0005829">
    <property type="term" value="C:cytosol"/>
    <property type="evidence" value="ECO:0007669"/>
    <property type="project" value="TreeGrafter"/>
</dbReference>
<dbReference type="RefSeq" id="WP_016185658.1">
    <property type="nucleotide sequence ID" value="NZ_ASWO01000005.1"/>
</dbReference>
<dbReference type="InterPro" id="IPR000212">
    <property type="entry name" value="DNA_helicase_UvrD/REP"/>
</dbReference>
<dbReference type="Pfam" id="PF13538">
    <property type="entry name" value="UvrD_C_2"/>
    <property type="match status" value="1"/>
</dbReference>
<evidence type="ECO:0000259" key="6">
    <source>
        <dbReference type="PROSITE" id="PS51198"/>
    </source>
</evidence>
<accession>S0L660</accession>
<dbReference type="GO" id="GO:0016787">
    <property type="term" value="F:hydrolase activity"/>
    <property type="evidence" value="ECO:0007669"/>
    <property type="project" value="UniProtKB-UniRule"/>
</dbReference>
<dbReference type="AlphaFoldDB" id="S0L660"/>
<evidence type="ECO:0000256" key="5">
    <source>
        <dbReference type="PROSITE-ProRule" id="PRU00560"/>
    </source>
</evidence>
<dbReference type="InterPro" id="IPR027417">
    <property type="entry name" value="P-loop_NTPase"/>
</dbReference>
<proteinExistence type="predicted"/>
<dbReference type="Proteomes" id="UP000015961">
    <property type="component" value="Unassembled WGS sequence"/>
</dbReference>
<dbReference type="GO" id="GO:0000725">
    <property type="term" value="P:recombinational repair"/>
    <property type="evidence" value="ECO:0007669"/>
    <property type="project" value="TreeGrafter"/>
</dbReference>
<dbReference type="InterPro" id="IPR048228">
    <property type="entry name" value="HelD_bacillota"/>
</dbReference>
<dbReference type="GO" id="GO:0043138">
    <property type="term" value="F:3'-5' DNA helicase activity"/>
    <property type="evidence" value="ECO:0007669"/>
    <property type="project" value="TreeGrafter"/>
</dbReference>
<dbReference type="PROSITE" id="PS51198">
    <property type="entry name" value="UVRD_HELICASE_ATP_BIND"/>
    <property type="match status" value="1"/>
</dbReference>
<dbReference type="Pfam" id="PF00580">
    <property type="entry name" value="UvrD-helicase"/>
    <property type="match status" value="1"/>
</dbReference>
<evidence type="ECO:0000256" key="2">
    <source>
        <dbReference type="ARBA" id="ARBA00022801"/>
    </source>
</evidence>
<dbReference type="InterPro" id="IPR013986">
    <property type="entry name" value="DExx_box_DNA_helicase_dom_sf"/>
</dbReference>
<evidence type="ECO:0000256" key="1">
    <source>
        <dbReference type="ARBA" id="ARBA00022741"/>
    </source>
</evidence>
<keyword evidence="8" id="KW-1185">Reference proteome</keyword>
<dbReference type="PANTHER" id="PTHR11070">
    <property type="entry name" value="UVRD / RECB / PCRA DNA HELICASE FAMILY MEMBER"/>
    <property type="match status" value="1"/>
</dbReference>
<dbReference type="NCBIfam" id="NF041464">
    <property type="entry name" value="HelD_BACSU"/>
    <property type="match status" value="1"/>
</dbReference>
<dbReference type="InterPro" id="IPR027785">
    <property type="entry name" value="UvrD-like_helicase_C"/>
</dbReference>
<dbReference type="OrthoDB" id="9787585at2"/>
<dbReference type="GO" id="GO:0005524">
    <property type="term" value="F:ATP binding"/>
    <property type="evidence" value="ECO:0007669"/>
    <property type="project" value="UniProtKB-UniRule"/>
</dbReference>
<dbReference type="InterPro" id="IPR014016">
    <property type="entry name" value="UvrD-like_ATP-bd"/>
</dbReference>
<sequence length="753" mass="87731">MTERQHEQQHLHETIKTITLEEQVLTKQKALLEQTLQSGVKELTENKINTGNEEAFYESVLVYQEYEKELQLKYRNAEMIDKRLHTLTTMQNSPYFARIDFTEGPEDKETLYLGIASLRDTKEEPVIVDWRAPIANLYYEGELGTTFYETDQERFEVELLLKRQFKVQNGELISMVDTSEIINDEFLLDILDEASSSKMKNIVSTIQKSQNEIIRDTAHKNVLIEGIAGSGKTSALLQRVAFLLYHHRKWLKDDQVLLFSPNHLFSDYIAMVLPSLGESEVPTRTFKTFLHELLPQYQLVEEDDAEDAFLVGKIDPVEQVKNGLTIIQELPRYIRSITAVGPLFRDLKIKGKTYITKKQLRTWYQETNELLPLYQRTQLLQTKLLKKLAGLERDEMKEKWLQEAAEEKMTEIFESDPNREYTEAKERALRKQVRQAIAKRKFRSMRRGIEAFQFINQPKQYLHFLQTITEKICATHELTADQWTTHLERLKQQFRERALYSEDILLLFLLTKQLYPVYVEQKARFIFIDEMQDFPPAQVALLKQLYPDAHITLCGDLNQKVFGNDTIVSELDHLFIDQEVKRYQLTTSYRSTEEITTFANGLLSQEENVQLTARNGEKPMILTRQPAQQINELSRLLAEDVPAHWHTAIICKTTAECREIYQMLSDKEKEMVQLIDSDDTFMKKSTIIIPCFLAKGLEFDRVIGMPITTNFSTDQDRFVLYTLATRAMHQLILISDGISPLLDSLTKDTFTLA</sequence>
<organism evidence="7 8">
    <name type="scientific">Enterococcus sulfureus ATCC 49903</name>
    <dbReference type="NCBI Taxonomy" id="1140003"/>
    <lineage>
        <taxon>Bacteria</taxon>
        <taxon>Bacillati</taxon>
        <taxon>Bacillota</taxon>
        <taxon>Bacilli</taxon>
        <taxon>Lactobacillales</taxon>
        <taxon>Enterococcaceae</taxon>
        <taxon>Enterococcus</taxon>
    </lineage>
</organism>
<gene>
    <name evidence="7" type="ORF">I573_01474</name>
</gene>
<keyword evidence="3 5" id="KW-0347">Helicase</keyword>
<dbReference type="PATRIC" id="fig|1140003.3.peg.1163"/>
<dbReference type="STRING" id="1140003.OMY_01206"/>
<protein>
    <recommendedName>
        <fullName evidence="6">UvrD-like helicase ATP-binding domain-containing protein</fullName>
    </recommendedName>
</protein>
<dbReference type="eggNOG" id="COG3973">
    <property type="taxonomic scope" value="Bacteria"/>
</dbReference>
<dbReference type="Gene3D" id="3.40.50.300">
    <property type="entry name" value="P-loop containing nucleotide triphosphate hydrolases"/>
    <property type="match status" value="3"/>
</dbReference>
<keyword evidence="2 5" id="KW-0378">Hydrolase</keyword>
<comment type="caution">
    <text evidence="7">The sequence shown here is derived from an EMBL/GenBank/DDBJ whole genome shotgun (WGS) entry which is preliminary data.</text>
</comment>